<dbReference type="SMART" id="SM00360">
    <property type="entry name" value="RRM"/>
    <property type="match status" value="1"/>
</dbReference>
<dbReference type="GO" id="GO:0005829">
    <property type="term" value="C:cytosol"/>
    <property type="evidence" value="ECO:0007669"/>
    <property type="project" value="TreeGrafter"/>
</dbReference>
<dbReference type="GO" id="GO:1990904">
    <property type="term" value="C:ribonucleoprotein complex"/>
    <property type="evidence" value="ECO:0007669"/>
    <property type="project" value="TreeGrafter"/>
</dbReference>
<dbReference type="InterPro" id="IPR032710">
    <property type="entry name" value="NTF2-like_dom_sf"/>
</dbReference>
<proteinExistence type="predicted"/>
<dbReference type="InterPro" id="IPR000504">
    <property type="entry name" value="RRM_dom"/>
</dbReference>
<dbReference type="CDD" id="cd00590">
    <property type="entry name" value="RRM_SF"/>
    <property type="match status" value="1"/>
</dbReference>
<dbReference type="InterPro" id="IPR012677">
    <property type="entry name" value="Nucleotide-bd_a/b_plait_sf"/>
</dbReference>
<keyword evidence="1" id="KW-0694">RNA-binding</keyword>
<feature type="compositionally biased region" description="Low complexity" evidence="2">
    <location>
        <begin position="24"/>
        <end position="36"/>
    </location>
</feature>
<evidence type="ECO:0000256" key="2">
    <source>
        <dbReference type="SAM" id="MobiDB-lite"/>
    </source>
</evidence>
<evidence type="ECO:0000313" key="5">
    <source>
        <dbReference type="EMBL" id="KAI7744444.1"/>
    </source>
</evidence>
<dbReference type="EMBL" id="JAMZMK010007534">
    <property type="protein sequence ID" value="KAI7744444.1"/>
    <property type="molecule type" value="Genomic_DNA"/>
</dbReference>
<dbReference type="PROSITE" id="PS50102">
    <property type="entry name" value="RRM"/>
    <property type="match status" value="1"/>
</dbReference>
<dbReference type="PANTHER" id="PTHR10693">
    <property type="entry name" value="RAS GTPASE-ACTIVATING PROTEIN-BINDING PROTEIN"/>
    <property type="match status" value="1"/>
</dbReference>
<dbReference type="SUPFAM" id="SSF54427">
    <property type="entry name" value="NTF2-like"/>
    <property type="match status" value="1"/>
</dbReference>
<feature type="domain" description="NTF2" evidence="4">
    <location>
        <begin position="68"/>
        <end position="97"/>
    </location>
</feature>
<reference evidence="5" key="1">
    <citation type="submission" date="2022-06" db="EMBL/GenBank/DDBJ databases">
        <title>Uncovering the hologenomic basis of an extraordinary plant invasion.</title>
        <authorList>
            <person name="Bieker V.C."/>
            <person name="Martin M.D."/>
            <person name="Gilbert T."/>
            <person name="Hodgins K."/>
            <person name="Battlay P."/>
            <person name="Petersen B."/>
            <person name="Wilson J."/>
        </authorList>
    </citation>
    <scope>NUCLEOTIDE SEQUENCE</scope>
    <source>
        <strain evidence="5">AA19_3_7</strain>
        <tissue evidence="5">Leaf</tissue>
    </source>
</reference>
<evidence type="ECO:0008006" key="7">
    <source>
        <dbReference type="Google" id="ProtNLM"/>
    </source>
</evidence>
<dbReference type="PANTHER" id="PTHR10693:SF58">
    <property type="entry name" value="OS02G0131700 PROTEIN"/>
    <property type="match status" value="1"/>
</dbReference>
<dbReference type="Gene3D" id="3.30.70.330">
    <property type="match status" value="1"/>
</dbReference>
<feature type="non-terminal residue" evidence="5">
    <location>
        <position position="1"/>
    </location>
</feature>
<evidence type="ECO:0000259" key="3">
    <source>
        <dbReference type="PROSITE" id="PS50102"/>
    </source>
</evidence>
<feature type="region of interest" description="Disordered" evidence="2">
    <location>
        <begin position="16"/>
        <end position="39"/>
    </location>
</feature>
<feature type="domain" description="RRM" evidence="3">
    <location>
        <begin position="112"/>
        <end position="200"/>
    </location>
</feature>
<gene>
    <name evidence="5" type="ORF">M8C21_016575</name>
</gene>
<dbReference type="InterPro" id="IPR039539">
    <property type="entry name" value="Ras_GTPase_bind_prot"/>
</dbReference>
<accession>A0AAD5GKL1</accession>
<dbReference type="SUPFAM" id="SSF54928">
    <property type="entry name" value="RNA-binding domain, RBD"/>
    <property type="match status" value="1"/>
</dbReference>
<evidence type="ECO:0000256" key="1">
    <source>
        <dbReference type="PROSITE-ProRule" id="PRU00176"/>
    </source>
</evidence>
<dbReference type="GO" id="GO:0003729">
    <property type="term" value="F:mRNA binding"/>
    <property type="evidence" value="ECO:0007669"/>
    <property type="project" value="TreeGrafter"/>
</dbReference>
<organism evidence="5 6">
    <name type="scientific">Ambrosia artemisiifolia</name>
    <name type="common">Common ragweed</name>
    <dbReference type="NCBI Taxonomy" id="4212"/>
    <lineage>
        <taxon>Eukaryota</taxon>
        <taxon>Viridiplantae</taxon>
        <taxon>Streptophyta</taxon>
        <taxon>Embryophyta</taxon>
        <taxon>Tracheophyta</taxon>
        <taxon>Spermatophyta</taxon>
        <taxon>Magnoliopsida</taxon>
        <taxon>eudicotyledons</taxon>
        <taxon>Gunneridae</taxon>
        <taxon>Pentapetalae</taxon>
        <taxon>asterids</taxon>
        <taxon>campanulids</taxon>
        <taxon>Asterales</taxon>
        <taxon>Asteraceae</taxon>
        <taxon>Asteroideae</taxon>
        <taxon>Heliantheae alliance</taxon>
        <taxon>Heliantheae</taxon>
        <taxon>Ambrosia</taxon>
    </lineage>
</organism>
<dbReference type="InterPro" id="IPR035979">
    <property type="entry name" value="RBD_domain_sf"/>
</dbReference>
<protein>
    <recommendedName>
        <fullName evidence="7">RRM domain-containing protein</fullName>
    </recommendedName>
</protein>
<evidence type="ECO:0000259" key="4">
    <source>
        <dbReference type="PROSITE" id="PS50177"/>
    </source>
</evidence>
<dbReference type="AlphaFoldDB" id="A0AAD5GKL1"/>
<comment type="caution">
    <text evidence="5">The sequence shown here is derived from an EMBL/GenBank/DDBJ whole genome shotgun (WGS) entry which is preliminary data.</text>
</comment>
<dbReference type="Proteomes" id="UP001206925">
    <property type="component" value="Unassembled WGS sequence"/>
</dbReference>
<keyword evidence="6" id="KW-1185">Reference proteome</keyword>
<dbReference type="InterPro" id="IPR018222">
    <property type="entry name" value="Nuclear_transport_factor_2_euk"/>
</dbReference>
<dbReference type="Pfam" id="PF00076">
    <property type="entry name" value="RRM_1"/>
    <property type="match status" value="1"/>
</dbReference>
<sequence length="235" mass="26465">MTPKYLCRLNQAATTHTLSHTQNPSLSLSASSSPPLRGLSDLQQHCCRSRVSVPMATPSHLPVTAAQVGTYFVGHYYHVLQTQPDYVHQFYSDRSTLLRVDGHNRETATSMLSVYVKNVPSTATTSDIEEEFKKFGKIRQDGVAIRTRKDLDVCYAFVEFEDITGVHNAIKEEEEEKEGVGIRMKEMEEERVLEVKAITAEETGMVMMAMITRDREAMATIVVKDKRTGHIPTRT</sequence>
<evidence type="ECO:0000313" key="6">
    <source>
        <dbReference type="Proteomes" id="UP001206925"/>
    </source>
</evidence>
<name>A0AAD5GKL1_AMBAR</name>
<dbReference type="PROSITE" id="PS50177">
    <property type="entry name" value="NTF2_DOMAIN"/>
    <property type="match status" value="1"/>
</dbReference>